<feature type="transmembrane region" description="Helical" evidence="11">
    <location>
        <begin position="107"/>
        <end position="130"/>
    </location>
</feature>
<dbReference type="GO" id="GO:0052925">
    <property type="term" value="F:dol-P-Man:Man(5)GlcNAc(2)-PP-Dol alpha-1,3-mannosyltransferase activity"/>
    <property type="evidence" value="ECO:0007669"/>
    <property type="project" value="UniProtKB-EC"/>
</dbReference>
<dbReference type="AlphaFoldDB" id="A0A0B1SQX9"/>
<evidence type="ECO:0000256" key="3">
    <source>
        <dbReference type="ARBA" id="ARBA00011964"/>
    </source>
</evidence>
<evidence type="ECO:0000256" key="9">
    <source>
        <dbReference type="ARBA" id="ARBA00023136"/>
    </source>
</evidence>
<dbReference type="EC" id="2.4.1.258" evidence="3"/>
<keyword evidence="8 11" id="KW-1133">Transmembrane helix</keyword>
<dbReference type="Proteomes" id="UP000053660">
    <property type="component" value="Unassembled WGS sequence"/>
</dbReference>
<reference evidence="12 13" key="1">
    <citation type="submission" date="2014-03" db="EMBL/GenBank/DDBJ databases">
        <title>Draft genome of the hookworm Oesophagostomum dentatum.</title>
        <authorList>
            <person name="Mitreva M."/>
        </authorList>
    </citation>
    <scope>NUCLEOTIDE SEQUENCE [LARGE SCALE GENOMIC DNA]</scope>
    <source>
        <strain evidence="12 13">OD-Hann</strain>
    </source>
</reference>
<organism evidence="12 13">
    <name type="scientific">Oesophagostomum dentatum</name>
    <name type="common">Nodular worm</name>
    <dbReference type="NCBI Taxonomy" id="61180"/>
    <lineage>
        <taxon>Eukaryota</taxon>
        <taxon>Metazoa</taxon>
        <taxon>Ecdysozoa</taxon>
        <taxon>Nematoda</taxon>
        <taxon>Chromadorea</taxon>
        <taxon>Rhabditida</taxon>
        <taxon>Rhabditina</taxon>
        <taxon>Rhabditomorpha</taxon>
        <taxon>Strongyloidea</taxon>
        <taxon>Strongylidae</taxon>
        <taxon>Oesophagostomum</taxon>
    </lineage>
</organism>
<comment type="pathway">
    <text evidence="2">Protein modification; protein glycosylation.</text>
</comment>
<evidence type="ECO:0000256" key="11">
    <source>
        <dbReference type="SAM" id="Phobius"/>
    </source>
</evidence>
<evidence type="ECO:0000256" key="8">
    <source>
        <dbReference type="ARBA" id="ARBA00022989"/>
    </source>
</evidence>
<dbReference type="Pfam" id="PF05208">
    <property type="entry name" value="ALG3"/>
    <property type="match status" value="1"/>
</dbReference>
<proteinExistence type="predicted"/>
<feature type="transmembrane region" description="Helical" evidence="11">
    <location>
        <begin position="77"/>
        <end position="100"/>
    </location>
</feature>
<keyword evidence="13" id="KW-1185">Reference proteome</keyword>
<dbReference type="InterPro" id="IPR007873">
    <property type="entry name" value="Glycosyltransferase_ALG3"/>
</dbReference>
<feature type="transmembrane region" description="Helical" evidence="11">
    <location>
        <begin position="216"/>
        <end position="237"/>
    </location>
</feature>
<sequence length="361" mass="41783">MQQVECYTKKHIRNYSQIGGDTGPVVYPAGHLLTYSVFYTLTNAGKDIRTGQYIFMALYLLNLLAVFRLYYKSNRIAPFVLVFLCLTGYRIHSIFVLRLFNDPVAMLFFYLAANFFVSQQWLIGCLLYSFAVSIKMNVLLFAPALLFILLLNVGVWRTIVNLAICAVVQVYVGLPFLMYDPVSYIRRSFDLGRVFLFKWTVNWRFLPEEVFLSPRLHIALLSCHLVVLVVFGYHMWFRDAVRLVFGQLNRHHIRAISSLPVLQLVLSPATISAVLELSWNRGKQTVTLHTLVVDNHKSSGFDRDRNLLERVSFDSAFFCVPSHLSSCYNCVSHSEQSRAFQEKEVEVPVRVWRIIFSLFRF</sequence>
<comment type="subcellular location">
    <subcellularLocation>
        <location evidence="1">Endoplasmic reticulum membrane</location>
        <topology evidence="1">Multi-pass membrane protein</topology>
    </subcellularLocation>
</comment>
<dbReference type="EMBL" id="KN557897">
    <property type="protein sequence ID" value="KHJ87369.1"/>
    <property type="molecule type" value="Genomic_DNA"/>
</dbReference>
<evidence type="ECO:0000256" key="4">
    <source>
        <dbReference type="ARBA" id="ARBA00022676"/>
    </source>
</evidence>
<feature type="transmembrane region" description="Helical" evidence="11">
    <location>
        <begin position="53"/>
        <end position="71"/>
    </location>
</feature>
<dbReference type="OrthoDB" id="20028at2759"/>
<evidence type="ECO:0000256" key="6">
    <source>
        <dbReference type="ARBA" id="ARBA00022692"/>
    </source>
</evidence>
<evidence type="ECO:0000256" key="10">
    <source>
        <dbReference type="ARBA" id="ARBA00049506"/>
    </source>
</evidence>
<keyword evidence="7" id="KW-0256">Endoplasmic reticulum</keyword>
<accession>A0A0B1SQX9</accession>
<comment type="catalytic activity">
    <reaction evidence="10">
        <text>an alpha-D-Man-(1-&gt;2)-alpha-D-Man-(1-&gt;2)-alpha-D-Man-(1-&gt;3)-[alpha-D-Man-(1-&gt;6)]-beta-D-Man-(1-&gt;4)-beta-D-GlcNAc-(1-&gt;4)-alpha-D-GlcNAc-diphospho-di-trans,poly-cis-dolichol + a di-trans,poly-cis-dolichyl beta-D-mannosyl phosphate = an alpha-D-Man-(1-&gt;2)-alpha-D-Man-(1-&gt;2)-alpha-D-Man-(1-&gt;3)-[alpha-D-Man-(1-&gt;3)-alpha-D-Man-(1-&gt;6)]-beta-D-Man-(1-&gt;4)-beta-D-GlcNAc-(1-&gt;4)-alpha-D-GlcNAc-diphospho-di-trans,poly-cis-dolichol + a di-trans,poly-cis-dolichyl phosphate + H(+)</text>
        <dbReference type="Rhea" id="RHEA:29527"/>
        <dbReference type="Rhea" id="RHEA-COMP:19498"/>
        <dbReference type="Rhea" id="RHEA-COMP:19501"/>
        <dbReference type="Rhea" id="RHEA-COMP:19516"/>
        <dbReference type="Rhea" id="RHEA-COMP:19517"/>
        <dbReference type="ChEBI" id="CHEBI:15378"/>
        <dbReference type="ChEBI" id="CHEBI:57683"/>
        <dbReference type="ChEBI" id="CHEBI:58211"/>
        <dbReference type="ChEBI" id="CHEBI:132515"/>
        <dbReference type="ChEBI" id="CHEBI:132516"/>
        <dbReference type="EC" id="2.4.1.258"/>
    </reaction>
    <physiologicalReaction direction="left-to-right" evidence="10">
        <dbReference type="Rhea" id="RHEA:29528"/>
    </physiologicalReaction>
</comment>
<evidence type="ECO:0000256" key="5">
    <source>
        <dbReference type="ARBA" id="ARBA00022679"/>
    </source>
</evidence>
<evidence type="ECO:0000256" key="1">
    <source>
        <dbReference type="ARBA" id="ARBA00004477"/>
    </source>
</evidence>
<feature type="transmembrane region" description="Helical" evidence="11">
    <location>
        <begin position="160"/>
        <end position="179"/>
    </location>
</feature>
<protein>
    <recommendedName>
        <fullName evidence="3">dolichyl-P-Man:Man5GlcNAc2-PP-dolichol alpha-1,3-mannosyltransferase</fullName>
        <ecNumber evidence="3">2.4.1.258</ecNumber>
    </recommendedName>
</protein>
<dbReference type="PANTHER" id="PTHR12646">
    <property type="entry name" value="NOT56 - RELATED"/>
    <property type="match status" value="1"/>
</dbReference>
<name>A0A0B1SQX9_OESDE</name>
<keyword evidence="6 11" id="KW-0812">Transmembrane</keyword>
<evidence type="ECO:0000313" key="12">
    <source>
        <dbReference type="EMBL" id="KHJ87369.1"/>
    </source>
</evidence>
<keyword evidence="5" id="KW-0808">Transferase</keyword>
<feature type="transmembrane region" description="Helical" evidence="11">
    <location>
        <begin position="136"/>
        <end position="153"/>
    </location>
</feature>
<evidence type="ECO:0000313" key="13">
    <source>
        <dbReference type="Proteomes" id="UP000053660"/>
    </source>
</evidence>
<keyword evidence="9 11" id="KW-0472">Membrane</keyword>
<dbReference type="GO" id="GO:0005789">
    <property type="term" value="C:endoplasmic reticulum membrane"/>
    <property type="evidence" value="ECO:0007669"/>
    <property type="project" value="UniProtKB-SubCell"/>
</dbReference>
<keyword evidence="4" id="KW-0328">Glycosyltransferase</keyword>
<evidence type="ECO:0000256" key="7">
    <source>
        <dbReference type="ARBA" id="ARBA00022824"/>
    </source>
</evidence>
<evidence type="ECO:0000256" key="2">
    <source>
        <dbReference type="ARBA" id="ARBA00004922"/>
    </source>
</evidence>
<gene>
    <name evidence="12" type="ORF">OESDEN_12858</name>
</gene>
<dbReference type="PANTHER" id="PTHR12646:SF0">
    <property type="entry name" value="DOL-P-MAN:MAN(5)GLCNAC(2)-PP-DOL ALPHA-1,3-MANNOSYLTRANSFERASE"/>
    <property type="match status" value="1"/>
</dbReference>